<dbReference type="Gene3D" id="3.10.20.30">
    <property type="match status" value="1"/>
</dbReference>
<keyword evidence="5" id="KW-0249">Electron transport</keyword>
<dbReference type="PROSITE" id="PS00197">
    <property type="entry name" value="2FE2S_FER_1"/>
    <property type="match status" value="1"/>
</dbReference>
<reference evidence="10 11" key="1">
    <citation type="submission" date="2006-06" db="EMBL/GenBank/DDBJ databases">
        <title>Complete sequence of Rubrobacter xylanophilus DSM 9941.</title>
        <authorList>
            <consortium name="US DOE Joint Genome Institute"/>
            <person name="Copeland A."/>
            <person name="Lucas S."/>
            <person name="Lapidus A."/>
            <person name="Barry K."/>
            <person name="Detter J.C."/>
            <person name="Glavina del Rio T."/>
            <person name="Hammon N."/>
            <person name="Israni S."/>
            <person name="Dalin E."/>
            <person name="Tice H."/>
            <person name="Pitluck S."/>
            <person name="Munk A.C."/>
            <person name="Brettin T."/>
            <person name="Bruce D."/>
            <person name="Han C."/>
            <person name="Tapia R."/>
            <person name="Gilna P."/>
            <person name="Schmutz J."/>
            <person name="Larimer F."/>
            <person name="Land M."/>
            <person name="Hauser L."/>
            <person name="Kyrpides N."/>
            <person name="Lykidis A."/>
            <person name="da Costa M.S."/>
            <person name="Rainey F.A."/>
            <person name="Empadinhas N."/>
            <person name="Jolivet E."/>
            <person name="Battista J.R."/>
            <person name="Richardson P."/>
        </authorList>
    </citation>
    <scope>NUCLEOTIDE SEQUENCE [LARGE SCALE GENOMIC DNA]</scope>
    <source>
        <strain evidence="11">DSM 9941 / NBRC 16129 / PRD-1</strain>
    </source>
</reference>
<dbReference type="PhylomeDB" id="Q1AWR8"/>
<evidence type="ECO:0000256" key="5">
    <source>
        <dbReference type="ARBA" id="ARBA00022982"/>
    </source>
</evidence>
<dbReference type="GO" id="GO:0051537">
    <property type="term" value="F:2 iron, 2 sulfur cluster binding"/>
    <property type="evidence" value="ECO:0007669"/>
    <property type="project" value="UniProtKB-KW"/>
</dbReference>
<dbReference type="KEGG" id="rxy:Rxyl_1194"/>
<gene>
    <name evidence="10" type="ordered locus">Rxyl_1194</name>
</gene>
<name>Q1AWR8_RUBXD</name>
<dbReference type="InterPro" id="IPR036010">
    <property type="entry name" value="2Fe-2S_ferredoxin-like_sf"/>
</dbReference>
<dbReference type="InterPro" id="IPR001041">
    <property type="entry name" value="2Fe-2S_ferredoxin-type"/>
</dbReference>
<dbReference type="STRING" id="266117.Rxyl_1194"/>
<sequence length="101" mass="10967">MQSGTPESGEAGLSESHRVTFKKSGVTIEVAEDEYILEKAEEAGLDLPYDCRSGTCTTCMQRCLEGEVDQDLAFAISEEELEEGYRLICIGSPLSDVVLDA</sequence>
<evidence type="ECO:0000256" key="8">
    <source>
        <dbReference type="ARBA" id="ARBA00034078"/>
    </source>
</evidence>
<organism evidence="10 11">
    <name type="scientific">Rubrobacter xylanophilus (strain DSM 9941 / JCM 11954 / NBRC 16129 / PRD-1)</name>
    <dbReference type="NCBI Taxonomy" id="266117"/>
    <lineage>
        <taxon>Bacteria</taxon>
        <taxon>Bacillati</taxon>
        <taxon>Actinomycetota</taxon>
        <taxon>Rubrobacteria</taxon>
        <taxon>Rubrobacterales</taxon>
        <taxon>Rubrobacteraceae</taxon>
        <taxon>Rubrobacter</taxon>
    </lineage>
</organism>
<dbReference type="InterPro" id="IPR006058">
    <property type="entry name" value="2Fe2S_fd_BS"/>
</dbReference>
<dbReference type="InterPro" id="IPR010241">
    <property type="entry name" value="Fd_pln"/>
</dbReference>
<comment type="cofactor">
    <cofactor evidence="8">
        <name>[2Fe-2S] cluster</name>
        <dbReference type="ChEBI" id="CHEBI:190135"/>
    </cofactor>
</comment>
<evidence type="ECO:0000259" key="9">
    <source>
        <dbReference type="PROSITE" id="PS51085"/>
    </source>
</evidence>
<evidence type="ECO:0000313" key="10">
    <source>
        <dbReference type="EMBL" id="ABG04160.1"/>
    </source>
</evidence>
<dbReference type="PANTHER" id="PTHR43112">
    <property type="entry name" value="FERREDOXIN"/>
    <property type="match status" value="1"/>
</dbReference>
<dbReference type="GO" id="GO:0046872">
    <property type="term" value="F:metal ion binding"/>
    <property type="evidence" value="ECO:0007669"/>
    <property type="project" value="UniProtKB-KW"/>
</dbReference>
<dbReference type="PROSITE" id="PS51085">
    <property type="entry name" value="2FE2S_FER_2"/>
    <property type="match status" value="1"/>
</dbReference>
<accession>Q1AWR8</accession>
<dbReference type="PANTHER" id="PTHR43112:SF3">
    <property type="entry name" value="FERREDOXIN-2, CHLOROPLASTIC"/>
    <property type="match status" value="1"/>
</dbReference>
<evidence type="ECO:0000256" key="2">
    <source>
        <dbReference type="ARBA" id="ARBA00022448"/>
    </source>
</evidence>
<dbReference type="GO" id="GO:0009055">
    <property type="term" value="F:electron transfer activity"/>
    <property type="evidence" value="ECO:0007669"/>
    <property type="project" value="InterPro"/>
</dbReference>
<keyword evidence="7" id="KW-0411">Iron-sulfur</keyword>
<keyword evidence="6" id="KW-0408">Iron</keyword>
<evidence type="ECO:0000313" key="11">
    <source>
        <dbReference type="Proteomes" id="UP000006637"/>
    </source>
</evidence>
<dbReference type="AlphaFoldDB" id="Q1AWR8"/>
<evidence type="ECO:0000256" key="7">
    <source>
        <dbReference type="ARBA" id="ARBA00023014"/>
    </source>
</evidence>
<protein>
    <submittedName>
        <fullName evidence="10">Ferredoxin</fullName>
    </submittedName>
</protein>
<dbReference type="Proteomes" id="UP000006637">
    <property type="component" value="Chromosome"/>
</dbReference>
<proteinExistence type="inferred from homology"/>
<dbReference type="EMBL" id="CP000386">
    <property type="protein sequence ID" value="ABG04160.1"/>
    <property type="molecule type" value="Genomic_DNA"/>
</dbReference>
<evidence type="ECO:0000256" key="3">
    <source>
        <dbReference type="ARBA" id="ARBA00022714"/>
    </source>
</evidence>
<dbReference type="NCBIfam" id="TIGR02008">
    <property type="entry name" value="fdx_plant"/>
    <property type="match status" value="1"/>
</dbReference>
<dbReference type="SUPFAM" id="SSF54292">
    <property type="entry name" value="2Fe-2S ferredoxin-like"/>
    <property type="match status" value="1"/>
</dbReference>
<evidence type="ECO:0000256" key="6">
    <source>
        <dbReference type="ARBA" id="ARBA00023004"/>
    </source>
</evidence>
<dbReference type="HOGENOM" id="CLU_082632_7_3_11"/>
<keyword evidence="2" id="KW-0813">Transport</keyword>
<dbReference type="Pfam" id="PF00111">
    <property type="entry name" value="Fer2"/>
    <property type="match status" value="1"/>
</dbReference>
<comment type="similarity">
    <text evidence="1">Belongs to the 2Fe2S plant-type ferredoxin family.</text>
</comment>
<evidence type="ECO:0000256" key="4">
    <source>
        <dbReference type="ARBA" id="ARBA00022723"/>
    </source>
</evidence>
<keyword evidence="4" id="KW-0479">Metal-binding</keyword>
<dbReference type="InterPro" id="IPR012675">
    <property type="entry name" value="Beta-grasp_dom_sf"/>
</dbReference>
<dbReference type="eggNOG" id="COG1018">
    <property type="taxonomic scope" value="Bacteria"/>
</dbReference>
<dbReference type="GO" id="GO:0022900">
    <property type="term" value="P:electron transport chain"/>
    <property type="evidence" value="ECO:0007669"/>
    <property type="project" value="InterPro"/>
</dbReference>
<evidence type="ECO:0000256" key="1">
    <source>
        <dbReference type="ARBA" id="ARBA00007874"/>
    </source>
</evidence>
<feature type="domain" description="2Fe-2S ferredoxin-type" evidence="9">
    <location>
        <begin position="17"/>
        <end position="101"/>
    </location>
</feature>
<keyword evidence="11" id="KW-1185">Reference proteome</keyword>
<dbReference type="CDD" id="cd00207">
    <property type="entry name" value="fer2"/>
    <property type="match status" value="1"/>
</dbReference>
<keyword evidence="3" id="KW-0001">2Fe-2S</keyword>